<sequence length="155" mass="17964">MGPKKDTPNYINFCPPGKPGVRFPLKNAHVDPANVEARRAHIVAFMKHMEVYTDDEDWSRMKTGVIEQLCSMLRKRGAKRVSHTFFEYGVDVGMWNKLLGHLEPAPKWPWTRIYMPKPRDLEEGECESKVYADWLAKTEADEFLDRLAEKLAERG</sequence>
<evidence type="ECO:0000313" key="1">
    <source>
        <dbReference type="EMBL" id="KAF4462522.1"/>
    </source>
</evidence>
<protein>
    <submittedName>
        <fullName evidence="1">Uncharacterized protein</fullName>
    </submittedName>
</protein>
<dbReference type="Proteomes" id="UP000554235">
    <property type="component" value="Unassembled WGS sequence"/>
</dbReference>
<dbReference type="OrthoDB" id="5093989at2759"/>
<keyword evidence="2" id="KW-1185">Reference proteome</keyword>
<organism evidence="1 2">
    <name type="scientific">Fusarium albosuccineum</name>
    <dbReference type="NCBI Taxonomy" id="1237068"/>
    <lineage>
        <taxon>Eukaryota</taxon>
        <taxon>Fungi</taxon>
        <taxon>Dikarya</taxon>
        <taxon>Ascomycota</taxon>
        <taxon>Pezizomycotina</taxon>
        <taxon>Sordariomycetes</taxon>
        <taxon>Hypocreomycetidae</taxon>
        <taxon>Hypocreales</taxon>
        <taxon>Nectriaceae</taxon>
        <taxon>Fusarium</taxon>
        <taxon>Fusarium decemcellulare species complex</taxon>
    </lineage>
</organism>
<proteinExistence type="predicted"/>
<gene>
    <name evidence="1" type="ORF">FALBO_10665</name>
</gene>
<name>A0A8H4L6I6_9HYPO</name>
<dbReference type="AlphaFoldDB" id="A0A8H4L6I6"/>
<accession>A0A8H4L6I6</accession>
<evidence type="ECO:0000313" key="2">
    <source>
        <dbReference type="Proteomes" id="UP000554235"/>
    </source>
</evidence>
<comment type="caution">
    <text evidence="1">The sequence shown here is derived from an EMBL/GenBank/DDBJ whole genome shotgun (WGS) entry which is preliminary data.</text>
</comment>
<dbReference type="EMBL" id="JAADYS010001520">
    <property type="protein sequence ID" value="KAF4462522.1"/>
    <property type="molecule type" value="Genomic_DNA"/>
</dbReference>
<reference evidence="1 2" key="1">
    <citation type="submission" date="2020-01" db="EMBL/GenBank/DDBJ databases">
        <title>Identification and distribution of gene clusters putatively required for synthesis of sphingolipid metabolism inhibitors in phylogenetically diverse species of the filamentous fungus Fusarium.</title>
        <authorList>
            <person name="Kim H.-S."/>
            <person name="Busman M."/>
            <person name="Brown D.W."/>
            <person name="Divon H."/>
            <person name="Uhlig S."/>
            <person name="Proctor R.H."/>
        </authorList>
    </citation>
    <scope>NUCLEOTIDE SEQUENCE [LARGE SCALE GENOMIC DNA]</scope>
    <source>
        <strain evidence="1 2">NRRL 20459</strain>
    </source>
</reference>